<protein>
    <submittedName>
        <fullName evidence="7">RNA polymerase sigma-70 factor (ECF subfamily)</fullName>
    </submittedName>
</protein>
<dbReference type="InterPro" id="IPR013324">
    <property type="entry name" value="RNA_pol_sigma_r3/r4-like"/>
</dbReference>
<proteinExistence type="inferred from homology"/>
<evidence type="ECO:0000259" key="6">
    <source>
        <dbReference type="Pfam" id="PF04542"/>
    </source>
</evidence>
<dbReference type="NCBIfam" id="TIGR02937">
    <property type="entry name" value="sigma70-ECF"/>
    <property type="match status" value="1"/>
</dbReference>
<dbReference type="PANTHER" id="PTHR43133">
    <property type="entry name" value="RNA POLYMERASE ECF-TYPE SIGMA FACTO"/>
    <property type="match status" value="1"/>
</dbReference>
<dbReference type="NCBIfam" id="TIGR02985">
    <property type="entry name" value="Sig70_bacteroi1"/>
    <property type="match status" value="1"/>
</dbReference>
<dbReference type="RefSeq" id="WP_044164098.1">
    <property type="nucleotide sequence ID" value="NZ_JACIER010000001.1"/>
</dbReference>
<name>A0A840D0K5_9BACE</name>
<evidence type="ECO:0000256" key="3">
    <source>
        <dbReference type="ARBA" id="ARBA00023082"/>
    </source>
</evidence>
<dbReference type="PANTHER" id="PTHR43133:SF46">
    <property type="entry name" value="RNA POLYMERASE SIGMA-70 FACTOR ECF SUBFAMILY"/>
    <property type="match status" value="1"/>
</dbReference>
<dbReference type="Gene3D" id="1.10.10.10">
    <property type="entry name" value="Winged helix-like DNA-binding domain superfamily/Winged helix DNA-binding domain"/>
    <property type="match status" value="1"/>
</dbReference>
<evidence type="ECO:0000256" key="2">
    <source>
        <dbReference type="ARBA" id="ARBA00023015"/>
    </source>
</evidence>
<dbReference type="GO" id="GO:0016987">
    <property type="term" value="F:sigma factor activity"/>
    <property type="evidence" value="ECO:0007669"/>
    <property type="project" value="UniProtKB-KW"/>
</dbReference>
<dbReference type="SUPFAM" id="SSF88659">
    <property type="entry name" value="Sigma3 and sigma4 domains of RNA polymerase sigma factors"/>
    <property type="match status" value="1"/>
</dbReference>
<organism evidence="7 8">
    <name type="scientific">Bacteroides reticulotermitis</name>
    <dbReference type="NCBI Taxonomy" id="1133319"/>
    <lineage>
        <taxon>Bacteria</taxon>
        <taxon>Pseudomonadati</taxon>
        <taxon>Bacteroidota</taxon>
        <taxon>Bacteroidia</taxon>
        <taxon>Bacteroidales</taxon>
        <taxon>Bacteroidaceae</taxon>
        <taxon>Bacteroides</taxon>
    </lineage>
</organism>
<dbReference type="Gene3D" id="1.10.1740.10">
    <property type="match status" value="1"/>
</dbReference>
<dbReference type="EMBL" id="JACIER010000001">
    <property type="protein sequence ID" value="MBB4042335.1"/>
    <property type="molecule type" value="Genomic_DNA"/>
</dbReference>
<accession>A0A840D0K5</accession>
<dbReference type="Pfam" id="PF04542">
    <property type="entry name" value="Sigma70_r2"/>
    <property type="match status" value="1"/>
</dbReference>
<dbReference type="GO" id="GO:0006352">
    <property type="term" value="P:DNA-templated transcription initiation"/>
    <property type="evidence" value="ECO:0007669"/>
    <property type="project" value="InterPro"/>
</dbReference>
<comment type="caution">
    <text evidence="7">The sequence shown here is derived from an EMBL/GenBank/DDBJ whole genome shotgun (WGS) entry which is preliminary data.</text>
</comment>
<comment type="similarity">
    <text evidence="1">Belongs to the sigma-70 factor family. ECF subfamily.</text>
</comment>
<keyword evidence="8" id="KW-1185">Reference proteome</keyword>
<sequence length="193" mass="22916">MTDLTKDNLFIKRFNAGEQHAFKELFHRYYKPLCSYVYAIIKDVEATDDIVQDLFLVLWNRKADFDHINRIASFLFISARHASFNLLDHEEVKLRKMSEYLSEYHSEETEEHLLIEEFDHMLNRWVESLPTECGKIMKLTLAGKKNKEIADELAISVQTVKNQKVKGFKILRTLYRQDYLLIILFINLFKYSG</sequence>
<evidence type="ECO:0000313" key="8">
    <source>
        <dbReference type="Proteomes" id="UP000560658"/>
    </source>
</evidence>
<dbReference type="InterPro" id="IPR039425">
    <property type="entry name" value="RNA_pol_sigma-70-like"/>
</dbReference>
<dbReference type="InterPro" id="IPR014327">
    <property type="entry name" value="RNA_pol_sigma70_bacteroid"/>
</dbReference>
<dbReference type="AlphaFoldDB" id="A0A840D0K5"/>
<feature type="domain" description="HTH luxR-type" evidence="5">
    <location>
        <begin position="135"/>
        <end position="162"/>
    </location>
</feature>
<evidence type="ECO:0000313" key="7">
    <source>
        <dbReference type="EMBL" id="MBB4042335.1"/>
    </source>
</evidence>
<reference evidence="7" key="1">
    <citation type="submission" date="2020-08" db="EMBL/GenBank/DDBJ databases">
        <title>Genomic Encyclopedia of Type Strains, Phase IV (KMG-IV): sequencing the most valuable type-strain genomes for metagenomic binning, comparative biology and taxonomic classification.</title>
        <authorList>
            <person name="Goeker M."/>
        </authorList>
    </citation>
    <scope>NUCLEOTIDE SEQUENCE [LARGE SCALE GENOMIC DNA]</scope>
    <source>
        <strain evidence="7">DSM 105720</strain>
    </source>
</reference>
<dbReference type="InterPro" id="IPR000792">
    <property type="entry name" value="Tscrpt_reg_LuxR_C"/>
</dbReference>
<evidence type="ECO:0000256" key="1">
    <source>
        <dbReference type="ARBA" id="ARBA00010641"/>
    </source>
</evidence>
<evidence type="ECO:0000259" key="5">
    <source>
        <dbReference type="Pfam" id="PF00196"/>
    </source>
</evidence>
<dbReference type="InterPro" id="IPR013325">
    <property type="entry name" value="RNA_pol_sigma_r2"/>
</dbReference>
<keyword evidence="3" id="KW-0731">Sigma factor</keyword>
<dbReference type="InterPro" id="IPR036388">
    <property type="entry name" value="WH-like_DNA-bd_sf"/>
</dbReference>
<dbReference type="SUPFAM" id="SSF88946">
    <property type="entry name" value="Sigma2 domain of RNA polymerase sigma factors"/>
    <property type="match status" value="1"/>
</dbReference>
<keyword evidence="4" id="KW-0804">Transcription</keyword>
<dbReference type="Proteomes" id="UP000560658">
    <property type="component" value="Unassembled WGS sequence"/>
</dbReference>
<dbReference type="InterPro" id="IPR007627">
    <property type="entry name" value="RNA_pol_sigma70_r2"/>
</dbReference>
<gene>
    <name evidence="7" type="ORF">GGR06_000094</name>
</gene>
<dbReference type="InterPro" id="IPR014284">
    <property type="entry name" value="RNA_pol_sigma-70_dom"/>
</dbReference>
<dbReference type="Pfam" id="PF00196">
    <property type="entry name" value="GerE"/>
    <property type="match status" value="1"/>
</dbReference>
<evidence type="ECO:0000256" key="4">
    <source>
        <dbReference type="ARBA" id="ARBA00023163"/>
    </source>
</evidence>
<keyword evidence="2" id="KW-0805">Transcription regulation</keyword>
<feature type="domain" description="RNA polymerase sigma-70 region 2" evidence="6">
    <location>
        <begin position="25"/>
        <end position="86"/>
    </location>
</feature>